<feature type="transmembrane region" description="Helical" evidence="1">
    <location>
        <begin position="77"/>
        <end position="101"/>
    </location>
</feature>
<protein>
    <submittedName>
        <fullName evidence="2">Uncharacterized protein</fullName>
    </submittedName>
</protein>
<keyword evidence="1" id="KW-0812">Transmembrane</keyword>
<keyword evidence="3" id="KW-1185">Reference proteome</keyword>
<feature type="transmembrane region" description="Helical" evidence="1">
    <location>
        <begin position="219"/>
        <end position="243"/>
    </location>
</feature>
<feature type="transmembrane region" description="Helical" evidence="1">
    <location>
        <begin position="121"/>
        <end position="140"/>
    </location>
</feature>
<accession>A0A934V3K8</accession>
<feature type="transmembrane region" description="Helical" evidence="1">
    <location>
        <begin position="49"/>
        <end position="70"/>
    </location>
</feature>
<evidence type="ECO:0000313" key="3">
    <source>
        <dbReference type="Proteomes" id="UP000635245"/>
    </source>
</evidence>
<keyword evidence="1" id="KW-1133">Transmembrane helix</keyword>
<sequence>MTKARIVLCYVAIAGVAPYLLLKLIWTAGGTLGAADPTFLSEPVVRVGNAFTAFLDLVAIAVVLAFTYNWGQRIPAWLVLFPIWVGTGLLAPIALSSPVIGFQLAVDPGDSTELESWVHPMVYASFAWQGVTLLAAFVLYARTRWPHVFTGVAARGPLGVLSGVGAVVAVVSGASRAWWVFDTDASVATRFLDGVEGVLILAGAAAVLTLAGRRLRARFVLAWTGSAVMFAAGFWTVFTAVAMEADPSALHLVLASVQALGGVLLALGLLATARDVAPERAFEPTREALARG</sequence>
<feature type="transmembrane region" description="Helical" evidence="1">
    <location>
        <begin position="152"/>
        <end position="174"/>
    </location>
</feature>
<dbReference type="RefSeq" id="WP_200316872.1">
    <property type="nucleotide sequence ID" value="NZ_JAENJH010000002.1"/>
</dbReference>
<evidence type="ECO:0000256" key="1">
    <source>
        <dbReference type="SAM" id="Phobius"/>
    </source>
</evidence>
<feature type="transmembrane region" description="Helical" evidence="1">
    <location>
        <begin position="249"/>
        <end position="270"/>
    </location>
</feature>
<name>A0A934V3K8_9PSEU</name>
<dbReference type="Proteomes" id="UP000635245">
    <property type="component" value="Unassembled WGS sequence"/>
</dbReference>
<gene>
    <name evidence="2" type="ORF">JHE00_09020</name>
</gene>
<feature type="transmembrane region" description="Helical" evidence="1">
    <location>
        <begin position="7"/>
        <end position="29"/>
    </location>
</feature>
<comment type="caution">
    <text evidence="2">The sequence shown here is derived from an EMBL/GenBank/DDBJ whole genome shotgun (WGS) entry which is preliminary data.</text>
</comment>
<organism evidence="2 3">
    <name type="scientific">Prauserella cavernicola</name>
    <dbReference type="NCBI Taxonomy" id="2800127"/>
    <lineage>
        <taxon>Bacteria</taxon>
        <taxon>Bacillati</taxon>
        <taxon>Actinomycetota</taxon>
        <taxon>Actinomycetes</taxon>
        <taxon>Pseudonocardiales</taxon>
        <taxon>Pseudonocardiaceae</taxon>
        <taxon>Prauserella</taxon>
    </lineage>
</organism>
<evidence type="ECO:0000313" key="2">
    <source>
        <dbReference type="EMBL" id="MBK1784467.1"/>
    </source>
</evidence>
<reference evidence="2" key="1">
    <citation type="submission" date="2020-12" db="EMBL/GenBank/DDBJ databases">
        <title>Prauserella sp. ASG 168, a novel actinomycete isolated from cave rock.</title>
        <authorList>
            <person name="Suriyachadkun C."/>
        </authorList>
    </citation>
    <scope>NUCLEOTIDE SEQUENCE</scope>
    <source>
        <strain evidence="2">ASG 168</strain>
    </source>
</reference>
<keyword evidence="1" id="KW-0472">Membrane</keyword>
<dbReference type="EMBL" id="JAENJH010000002">
    <property type="protein sequence ID" value="MBK1784467.1"/>
    <property type="molecule type" value="Genomic_DNA"/>
</dbReference>
<dbReference type="AlphaFoldDB" id="A0A934V3K8"/>
<proteinExistence type="predicted"/>
<feature type="transmembrane region" description="Helical" evidence="1">
    <location>
        <begin position="194"/>
        <end position="212"/>
    </location>
</feature>